<dbReference type="OrthoDB" id="9130422at2"/>
<dbReference type="Proteomes" id="UP000006230">
    <property type="component" value="Unassembled WGS sequence"/>
</dbReference>
<name>Q0FPH7_SALBH</name>
<evidence type="ECO:0000256" key="1">
    <source>
        <dbReference type="SAM" id="SignalP"/>
    </source>
</evidence>
<organism evidence="2 3">
    <name type="scientific">Salipiger bermudensis (strain DSM 26914 / JCM 13377 / KCTC 12554 / HTCC2601)</name>
    <name type="common">Pelagibaca bermudensis</name>
    <dbReference type="NCBI Taxonomy" id="314265"/>
    <lineage>
        <taxon>Bacteria</taxon>
        <taxon>Pseudomonadati</taxon>
        <taxon>Pseudomonadota</taxon>
        <taxon>Alphaproteobacteria</taxon>
        <taxon>Rhodobacterales</taxon>
        <taxon>Roseobacteraceae</taxon>
        <taxon>Salipiger</taxon>
    </lineage>
</organism>
<evidence type="ECO:0000313" key="2">
    <source>
        <dbReference type="EMBL" id="EAU46051.1"/>
    </source>
</evidence>
<dbReference type="HOGENOM" id="CLU_137911_1_1_5"/>
<sequence>MRKWIMSLIVGLALSGPAIAQDDAEIEGVIRQQLDAFVAGDVDTAWGFASPEIQRLFGNPENFARMVERGYPMVWAPGDVRFGALSESDGGLWQTVIVQDAEGALHALEYQMEQIDGDWRIAGVRFAPAPQVSA</sequence>
<dbReference type="eggNOG" id="ENOG5032TNJ">
    <property type="taxonomic scope" value="Bacteria"/>
</dbReference>
<gene>
    <name evidence="2" type="ORF">R2601_11289</name>
</gene>
<dbReference type="InterPro" id="IPR032347">
    <property type="entry name" value="DUF4864"/>
</dbReference>
<evidence type="ECO:0000313" key="3">
    <source>
        <dbReference type="Proteomes" id="UP000006230"/>
    </source>
</evidence>
<feature type="signal peptide" evidence="1">
    <location>
        <begin position="1"/>
        <end position="20"/>
    </location>
</feature>
<dbReference type="STRING" id="314265.R2601_11289"/>
<keyword evidence="1" id="KW-0732">Signal</keyword>
<protein>
    <recommendedName>
        <fullName evidence="4">DUF4864 domain-containing protein</fullName>
    </recommendedName>
</protein>
<comment type="caution">
    <text evidence="2">The sequence shown here is derived from an EMBL/GenBank/DDBJ whole genome shotgun (WGS) entry which is preliminary data.</text>
</comment>
<dbReference type="EMBL" id="AATQ01000018">
    <property type="protein sequence ID" value="EAU46051.1"/>
    <property type="molecule type" value="Genomic_DNA"/>
</dbReference>
<keyword evidence="3" id="KW-1185">Reference proteome</keyword>
<accession>Q0FPH7</accession>
<reference evidence="2 3" key="1">
    <citation type="journal article" date="2010" name="J. Bacteriol.">
        <title>Genome sequences of Pelagibaca bermudensis HTCC2601T and Maritimibacter alkaliphilus HTCC2654T, the type strains of two marine Roseobacter genera.</title>
        <authorList>
            <person name="Thrash J.C."/>
            <person name="Cho J.C."/>
            <person name="Ferriera S."/>
            <person name="Johnson J."/>
            <person name="Vergin K.L."/>
            <person name="Giovannoni S.J."/>
        </authorList>
    </citation>
    <scope>NUCLEOTIDE SEQUENCE [LARGE SCALE GENOMIC DNA]</scope>
    <source>
        <strain evidence="3">DSM 26914 / JCM 13377 / KCTC 12554 / HTCC2601</strain>
    </source>
</reference>
<feature type="chain" id="PRO_5004172099" description="DUF4864 domain-containing protein" evidence="1">
    <location>
        <begin position="21"/>
        <end position="134"/>
    </location>
</feature>
<dbReference type="Pfam" id="PF16156">
    <property type="entry name" value="DUF4864"/>
    <property type="match status" value="1"/>
</dbReference>
<dbReference type="AlphaFoldDB" id="Q0FPH7"/>
<proteinExistence type="predicted"/>
<evidence type="ECO:0008006" key="4">
    <source>
        <dbReference type="Google" id="ProtNLM"/>
    </source>
</evidence>